<evidence type="ECO:0000259" key="1">
    <source>
        <dbReference type="PROSITE" id="PS50093"/>
    </source>
</evidence>
<protein>
    <submittedName>
        <fullName evidence="2">PKD domain-containing protein</fullName>
    </submittedName>
</protein>
<dbReference type="InterPro" id="IPR013783">
    <property type="entry name" value="Ig-like_fold"/>
</dbReference>
<dbReference type="Gene3D" id="2.60.40.10">
    <property type="entry name" value="Immunoglobulins"/>
    <property type="match status" value="1"/>
</dbReference>
<dbReference type="PROSITE" id="PS51257">
    <property type="entry name" value="PROKAR_LIPOPROTEIN"/>
    <property type="match status" value="1"/>
</dbReference>
<gene>
    <name evidence="2" type="ORF">AsAng_0034960</name>
</gene>
<accession>A0A916DTT3</accession>
<organism evidence="2 3">
    <name type="scientific">Aureispira anguillae</name>
    <dbReference type="NCBI Taxonomy" id="2864201"/>
    <lineage>
        <taxon>Bacteria</taxon>
        <taxon>Pseudomonadati</taxon>
        <taxon>Bacteroidota</taxon>
        <taxon>Saprospiria</taxon>
        <taxon>Saprospirales</taxon>
        <taxon>Saprospiraceae</taxon>
        <taxon>Aureispira</taxon>
    </lineage>
</organism>
<dbReference type="InterPro" id="IPR035986">
    <property type="entry name" value="PKD_dom_sf"/>
</dbReference>
<dbReference type="EMBL" id="AP026867">
    <property type="protein sequence ID" value="BDS12771.1"/>
    <property type="molecule type" value="Genomic_DNA"/>
</dbReference>
<dbReference type="RefSeq" id="WP_264788129.1">
    <property type="nucleotide sequence ID" value="NZ_AP026867.1"/>
</dbReference>
<dbReference type="Proteomes" id="UP001060919">
    <property type="component" value="Chromosome"/>
</dbReference>
<name>A0A916DTT3_9BACT</name>
<dbReference type="CDD" id="cd00146">
    <property type="entry name" value="PKD"/>
    <property type="match status" value="1"/>
</dbReference>
<dbReference type="InterPro" id="IPR000601">
    <property type="entry name" value="PKD_dom"/>
</dbReference>
<dbReference type="SUPFAM" id="SSF49299">
    <property type="entry name" value="PKD domain"/>
    <property type="match status" value="1"/>
</dbReference>
<reference evidence="2" key="1">
    <citation type="submission" date="2022-09" db="EMBL/GenBank/DDBJ databases">
        <title>Aureispira anguillicida sp. nov., isolated from Leptocephalus of Japanese eel Anguilla japonica.</title>
        <authorList>
            <person name="Yuasa K."/>
            <person name="Mekata T."/>
            <person name="Ikunari K."/>
        </authorList>
    </citation>
    <scope>NUCLEOTIDE SEQUENCE</scope>
    <source>
        <strain evidence="2">EL160426</strain>
    </source>
</reference>
<dbReference type="InterPro" id="IPR022409">
    <property type="entry name" value="PKD/Chitinase_dom"/>
</dbReference>
<dbReference type="Pfam" id="PF18911">
    <property type="entry name" value="PKD_4"/>
    <property type="match status" value="1"/>
</dbReference>
<sequence length="240" mass="27152">MKNLFPIILLGLTLTSSLSSCKKDPPISSISYEGHLFVGERIEFISANKDVDNYLWSFGDGRTVNDNIDRTPHTYTVPGTYTVELRISNQSGSHTSTRIIEVKSKPVKVKIKKVTIAAFDSQANWDPVDMTGPDIYCKIIRPFSLILNQPQITYSTSSIQYNTTISSLPLDYIYGTPVEVPFDEAFYIELYDDDNGNSDFMAKGYFLAKEEIPFTSTIADLEFDALYSGYKMKIEVEYIY</sequence>
<dbReference type="PROSITE" id="PS50093">
    <property type="entry name" value="PKD"/>
    <property type="match status" value="1"/>
</dbReference>
<dbReference type="SMART" id="SM00089">
    <property type="entry name" value="PKD"/>
    <property type="match status" value="1"/>
</dbReference>
<evidence type="ECO:0000313" key="3">
    <source>
        <dbReference type="Proteomes" id="UP001060919"/>
    </source>
</evidence>
<evidence type="ECO:0000313" key="2">
    <source>
        <dbReference type="EMBL" id="BDS12771.1"/>
    </source>
</evidence>
<proteinExistence type="predicted"/>
<dbReference type="KEGG" id="aup:AsAng_0034960"/>
<feature type="domain" description="PKD" evidence="1">
    <location>
        <begin position="54"/>
        <end position="102"/>
    </location>
</feature>
<dbReference type="AlphaFoldDB" id="A0A916DTT3"/>
<keyword evidence="3" id="KW-1185">Reference proteome</keyword>